<evidence type="ECO:0000256" key="1">
    <source>
        <dbReference type="SAM" id="Phobius"/>
    </source>
</evidence>
<comment type="caution">
    <text evidence="2">The sequence shown here is derived from an EMBL/GenBank/DDBJ whole genome shotgun (WGS) entry which is preliminary data.</text>
</comment>
<protein>
    <submittedName>
        <fullName evidence="2">Uncharacterized protein</fullName>
    </submittedName>
</protein>
<name>A0ABT3R2Q1_9HYPH</name>
<feature type="transmembrane region" description="Helical" evidence="1">
    <location>
        <begin position="82"/>
        <end position="100"/>
    </location>
</feature>
<keyword evidence="3" id="KW-1185">Reference proteome</keyword>
<feature type="transmembrane region" description="Helical" evidence="1">
    <location>
        <begin position="43"/>
        <end position="62"/>
    </location>
</feature>
<accession>A0ABT3R2Q1</accession>
<dbReference type="Proteomes" id="UP001300261">
    <property type="component" value="Unassembled WGS sequence"/>
</dbReference>
<gene>
    <name evidence="2" type="ORF">ON753_14035</name>
</gene>
<organism evidence="2 3">
    <name type="scientific">Roseibium salinum</name>
    <dbReference type="NCBI Taxonomy" id="1604349"/>
    <lineage>
        <taxon>Bacteria</taxon>
        <taxon>Pseudomonadati</taxon>
        <taxon>Pseudomonadota</taxon>
        <taxon>Alphaproteobacteria</taxon>
        <taxon>Hyphomicrobiales</taxon>
        <taxon>Stappiaceae</taxon>
        <taxon>Roseibium</taxon>
    </lineage>
</organism>
<keyword evidence="1" id="KW-0472">Membrane</keyword>
<feature type="transmembrane region" description="Helical" evidence="1">
    <location>
        <begin position="112"/>
        <end position="133"/>
    </location>
</feature>
<proteinExistence type="predicted"/>
<keyword evidence="1" id="KW-0812">Transmembrane</keyword>
<keyword evidence="1" id="KW-1133">Transmembrane helix</keyword>
<reference evidence="2 3" key="1">
    <citation type="journal article" date="2016" name="Int. J. Syst. Evol. Microbiol.">
        <title>Labrenzia salina sp. nov., isolated from the rhizosphere of the halophyte Arthrocnemum macrostachyum.</title>
        <authorList>
            <person name="Camacho M."/>
            <person name="Redondo-Gomez S."/>
            <person name="Rodriguez-Llorente I."/>
            <person name="Rohde M."/>
            <person name="Sproer C."/>
            <person name="Schumann P."/>
            <person name="Klenk H.P."/>
            <person name="Montero-Calasanz M.D.C."/>
        </authorList>
    </citation>
    <scope>NUCLEOTIDE SEQUENCE [LARGE SCALE GENOMIC DNA]</scope>
    <source>
        <strain evidence="2 3">DSM 29163</strain>
    </source>
</reference>
<sequence length="152" mass="15669">MLSTIHKVSAALATATIATFWLSTVVAEAFLDTGAVVMVKTLIPYGFWVLIPALAAAGGTGFRMAGAVKGGAVGAKRRRMPVIAANGIVVLIPSALFLAAKAQAGEFDGSFYAVQAAELVAGTVNLSLMGLNIRDGLRMTAGRRRRVPSHAG</sequence>
<evidence type="ECO:0000313" key="2">
    <source>
        <dbReference type="EMBL" id="MCX2723478.1"/>
    </source>
</evidence>
<evidence type="ECO:0000313" key="3">
    <source>
        <dbReference type="Proteomes" id="UP001300261"/>
    </source>
</evidence>
<dbReference type="EMBL" id="JAPEVI010000003">
    <property type="protein sequence ID" value="MCX2723478.1"/>
    <property type="molecule type" value="Genomic_DNA"/>
</dbReference>